<keyword evidence="2" id="KW-0813">Transport</keyword>
<dbReference type="GO" id="GO:0016887">
    <property type="term" value="F:ATP hydrolysis activity"/>
    <property type="evidence" value="ECO:0007669"/>
    <property type="project" value="InterPro"/>
</dbReference>
<dbReference type="CDD" id="cd03257">
    <property type="entry name" value="ABC_NikE_OppD_transporters"/>
    <property type="match status" value="2"/>
</dbReference>
<evidence type="ECO:0000256" key="4">
    <source>
        <dbReference type="ARBA" id="ARBA00022840"/>
    </source>
</evidence>
<feature type="compositionally biased region" description="Basic and acidic residues" evidence="5">
    <location>
        <begin position="255"/>
        <end position="266"/>
    </location>
</feature>
<dbReference type="InterPro" id="IPR050319">
    <property type="entry name" value="ABC_transp_ATP-bind"/>
</dbReference>
<dbReference type="Pfam" id="PF00005">
    <property type="entry name" value="ABC_tran"/>
    <property type="match status" value="2"/>
</dbReference>
<dbReference type="PANTHER" id="PTHR43776">
    <property type="entry name" value="TRANSPORT ATP-BINDING PROTEIN"/>
    <property type="match status" value="1"/>
</dbReference>
<dbReference type="OrthoDB" id="8036461at2"/>
<accession>A0A2N0X8C5</accession>
<evidence type="ECO:0000256" key="1">
    <source>
        <dbReference type="ARBA" id="ARBA00005417"/>
    </source>
</evidence>
<organism evidence="7 8">
    <name type="scientific">Corynebacterium mastitidis</name>
    <dbReference type="NCBI Taxonomy" id="161890"/>
    <lineage>
        <taxon>Bacteria</taxon>
        <taxon>Bacillati</taxon>
        <taxon>Actinomycetota</taxon>
        <taxon>Actinomycetes</taxon>
        <taxon>Mycobacteriales</taxon>
        <taxon>Corynebacteriaceae</taxon>
        <taxon>Corynebacterium</taxon>
    </lineage>
</organism>
<dbReference type="NCBIfam" id="NF008453">
    <property type="entry name" value="PRK11308.1"/>
    <property type="match status" value="2"/>
</dbReference>
<dbReference type="SMART" id="SM00382">
    <property type="entry name" value="AAA"/>
    <property type="match status" value="2"/>
</dbReference>
<feature type="domain" description="ABC transporter" evidence="6">
    <location>
        <begin position="272"/>
        <end position="495"/>
    </location>
</feature>
<feature type="region of interest" description="Disordered" evidence="5">
    <location>
        <begin position="249"/>
        <end position="269"/>
    </location>
</feature>
<dbReference type="GO" id="GO:0005524">
    <property type="term" value="F:ATP binding"/>
    <property type="evidence" value="ECO:0007669"/>
    <property type="project" value="UniProtKB-KW"/>
</dbReference>
<reference evidence="7 8" key="1">
    <citation type="submission" date="2017-12" db="EMBL/GenBank/DDBJ databases">
        <title>Corynebacterium mastitidis 16-1433 Genome.</title>
        <authorList>
            <person name="Gulvik C.A."/>
        </authorList>
    </citation>
    <scope>NUCLEOTIDE SEQUENCE [LARGE SCALE GENOMIC DNA]</scope>
    <source>
        <strain evidence="7 8">16-1433</strain>
    </source>
</reference>
<dbReference type="InterPro" id="IPR003593">
    <property type="entry name" value="AAA+_ATPase"/>
</dbReference>
<dbReference type="Proteomes" id="UP000233249">
    <property type="component" value="Unassembled WGS sequence"/>
</dbReference>
<feature type="domain" description="ABC transporter" evidence="6">
    <location>
        <begin position="2"/>
        <end position="242"/>
    </location>
</feature>
<evidence type="ECO:0000313" key="7">
    <source>
        <dbReference type="EMBL" id="PKF68944.1"/>
    </source>
</evidence>
<dbReference type="InterPro" id="IPR017871">
    <property type="entry name" value="ABC_transporter-like_CS"/>
</dbReference>
<gene>
    <name evidence="7" type="ORF">CXB45_04350</name>
</gene>
<dbReference type="Gene3D" id="3.40.50.300">
    <property type="entry name" value="P-loop containing nucleotide triphosphate hydrolases"/>
    <property type="match status" value="2"/>
</dbReference>
<dbReference type="STRING" id="1121365.GCA_000375365_00362"/>
<dbReference type="EMBL" id="PJAF01000009">
    <property type="protein sequence ID" value="PKF68944.1"/>
    <property type="molecule type" value="Genomic_DNA"/>
</dbReference>
<evidence type="ECO:0000313" key="8">
    <source>
        <dbReference type="Proteomes" id="UP000233249"/>
    </source>
</evidence>
<keyword evidence="3" id="KW-0547">Nucleotide-binding</keyword>
<sequence>MTDNAAVLRVDNLAVPGLVHDVCFTLRAGETLGLIGESGSGKSLTALALMALCPLPVSGSIRLGEEELVGMPERRARRLRGSRIAMVFQEPMTALDPLMTVGNQLGKAMPGLDRRRARSRAAELFSDVGLSPEYLRAYPHQLSGGQRQRVLIAMALAQDPEVLVCDEPTTALDATVQRQIVEVIRAVTARRGISVLFISHDLSLVASLCQRLLVIDAGRIVESGATEEVVANPRHPRTRALITATRLPSLTPRNGADHGNHGDHGGVESPAVEVHGLTRTFRSSGRTVRALRGIDLTVPRGARLGIVGGSGSGKTTLLRILAGLEQPDSGEARLHGRAHMVFQDPFSSFNPRMRVGAAITEALPRTGRRHRRERAAELMERVGLDPATADRMPHEFSGGQRQRLSLARALSTRPEVLLADEAVSALDVTVRARILDLLDEVVTPDRTLVFVTHDLAVVRRLCTEVAVMRAGRIVEHGPVERVWEDPQDPYTRELLSAVPPPLG</sequence>
<dbReference type="InterPro" id="IPR013563">
    <property type="entry name" value="Oligopep_ABC_C"/>
</dbReference>
<dbReference type="GO" id="GO:0015833">
    <property type="term" value="P:peptide transport"/>
    <property type="evidence" value="ECO:0007669"/>
    <property type="project" value="InterPro"/>
</dbReference>
<comment type="similarity">
    <text evidence="1">Belongs to the ABC transporter superfamily.</text>
</comment>
<dbReference type="InterPro" id="IPR003439">
    <property type="entry name" value="ABC_transporter-like_ATP-bd"/>
</dbReference>
<dbReference type="SUPFAM" id="SSF52540">
    <property type="entry name" value="P-loop containing nucleoside triphosphate hydrolases"/>
    <property type="match status" value="2"/>
</dbReference>
<evidence type="ECO:0000259" key="6">
    <source>
        <dbReference type="PROSITE" id="PS50893"/>
    </source>
</evidence>
<name>A0A2N0X8C5_9CORY</name>
<keyword evidence="4 7" id="KW-0067">ATP-binding</keyword>
<dbReference type="PROSITE" id="PS50893">
    <property type="entry name" value="ABC_TRANSPORTER_2"/>
    <property type="match status" value="2"/>
</dbReference>
<evidence type="ECO:0000256" key="3">
    <source>
        <dbReference type="ARBA" id="ARBA00022741"/>
    </source>
</evidence>
<evidence type="ECO:0000256" key="2">
    <source>
        <dbReference type="ARBA" id="ARBA00022448"/>
    </source>
</evidence>
<dbReference type="PROSITE" id="PS00211">
    <property type="entry name" value="ABC_TRANSPORTER_1"/>
    <property type="match status" value="2"/>
</dbReference>
<dbReference type="PANTHER" id="PTHR43776:SF7">
    <property type="entry name" value="D,D-DIPEPTIDE TRANSPORT ATP-BINDING PROTEIN DDPF-RELATED"/>
    <property type="match status" value="1"/>
</dbReference>
<dbReference type="Pfam" id="PF08352">
    <property type="entry name" value="oligo_HPY"/>
    <property type="match status" value="2"/>
</dbReference>
<protein>
    <submittedName>
        <fullName evidence="7">ABC transporter ATP-binding protein</fullName>
    </submittedName>
</protein>
<dbReference type="InterPro" id="IPR027417">
    <property type="entry name" value="P-loop_NTPase"/>
</dbReference>
<evidence type="ECO:0000256" key="5">
    <source>
        <dbReference type="SAM" id="MobiDB-lite"/>
    </source>
</evidence>
<dbReference type="GO" id="GO:0055085">
    <property type="term" value="P:transmembrane transport"/>
    <property type="evidence" value="ECO:0007669"/>
    <property type="project" value="UniProtKB-ARBA"/>
</dbReference>
<comment type="caution">
    <text evidence="7">The sequence shown here is derived from an EMBL/GenBank/DDBJ whole genome shotgun (WGS) entry which is preliminary data.</text>
</comment>
<dbReference type="RefSeq" id="WP_101173365.1">
    <property type="nucleotide sequence ID" value="NZ_JAKRKB010000005.1"/>
</dbReference>
<dbReference type="AlphaFoldDB" id="A0A2N0X8C5"/>
<proteinExistence type="inferred from homology"/>